<evidence type="ECO:0000313" key="2">
    <source>
        <dbReference type="Proteomes" id="UP000243515"/>
    </source>
</evidence>
<dbReference type="Proteomes" id="UP000243515">
    <property type="component" value="Unassembled WGS sequence"/>
</dbReference>
<dbReference type="AlphaFoldDB" id="A0A232M639"/>
<name>A0A232M639_9EURO</name>
<protein>
    <submittedName>
        <fullName evidence="1">Uncharacterized protein</fullName>
    </submittedName>
</protein>
<organism evidence="1 2">
    <name type="scientific">Elaphomyces granulatus</name>
    <dbReference type="NCBI Taxonomy" id="519963"/>
    <lineage>
        <taxon>Eukaryota</taxon>
        <taxon>Fungi</taxon>
        <taxon>Dikarya</taxon>
        <taxon>Ascomycota</taxon>
        <taxon>Pezizomycotina</taxon>
        <taxon>Eurotiomycetes</taxon>
        <taxon>Eurotiomycetidae</taxon>
        <taxon>Eurotiales</taxon>
        <taxon>Elaphomycetaceae</taxon>
        <taxon>Elaphomyces</taxon>
    </lineage>
</organism>
<sequence>AVLGISGYSFRSWEVDEASTSWLLDFLPNDIPEVNIITFGHNLPVDDPTIWSISDQAEFLLQELVKTREKGPKRDFHINIASFYEELPMPEIGVVTDKLAVTLGDTTVLPLHANHSDICRINSSSDVSYQRILGELKRLVRPNVETPNTLNFHASIILEYLRVGDGREAVGCAFRGTCNWIFTHTERI</sequence>
<dbReference type="OrthoDB" id="5086500at2759"/>
<dbReference type="EMBL" id="NPHW01002252">
    <property type="protein sequence ID" value="OXV11861.1"/>
    <property type="molecule type" value="Genomic_DNA"/>
</dbReference>
<keyword evidence="2" id="KW-1185">Reference proteome</keyword>
<proteinExistence type="predicted"/>
<feature type="non-terminal residue" evidence="1">
    <location>
        <position position="1"/>
    </location>
</feature>
<comment type="caution">
    <text evidence="1">The sequence shown here is derived from an EMBL/GenBank/DDBJ whole genome shotgun (WGS) entry which is preliminary data.</text>
</comment>
<accession>A0A232M639</accession>
<gene>
    <name evidence="1" type="ORF">Egran_00380</name>
</gene>
<evidence type="ECO:0000313" key="1">
    <source>
        <dbReference type="EMBL" id="OXV11861.1"/>
    </source>
</evidence>
<reference evidence="1 2" key="1">
    <citation type="journal article" date="2015" name="Environ. Microbiol.">
        <title>Metagenome sequence of Elaphomyces granulatus from sporocarp tissue reveals Ascomycota ectomycorrhizal fingerprints of genome expansion and a Proteobacteria-rich microbiome.</title>
        <authorList>
            <person name="Quandt C.A."/>
            <person name="Kohler A."/>
            <person name="Hesse C.N."/>
            <person name="Sharpton T.J."/>
            <person name="Martin F."/>
            <person name="Spatafora J.W."/>
        </authorList>
    </citation>
    <scope>NUCLEOTIDE SEQUENCE [LARGE SCALE GENOMIC DNA]</scope>
    <source>
        <strain evidence="1 2">OSC145934</strain>
    </source>
</reference>